<evidence type="ECO:0000259" key="2">
    <source>
        <dbReference type="Pfam" id="PF07833"/>
    </source>
</evidence>
<reference evidence="3 4" key="1">
    <citation type="submission" date="2021-03" db="EMBL/GenBank/DDBJ databases">
        <title>Antimicrobial resistance genes in bacteria isolated from Japanese honey, and their potential for conferring macrolide and lincosamide resistance in the American foulbrood pathogen Paenibacillus larvae.</title>
        <authorList>
            <person name="Okamoto M."/>
            <person name="Kumagai M."/>
            <person name="Kanamori H."/>
            <person name="Takamatsu D."/>
        </authorList>
    </citation>
    <scope>NUCLEOTIDE SEQUENCE [LARGE SCALE GENOMIC DNA]</scope>
    <source>
        <strain evidence="3 4">J15TS10</strain>
    </source>
</reference>
<evidence type="ECO:0000313" key="4">
    <source>
        <dbReference type="Proteomes" id="UP000681290"/>
    </source>
</evidence>
<dbReference type="Pfam" id="PF07833">
    <property type="entry name" value="Cu_amine_oxidN1"/>
    <property type="match status" value="1"/>
</dbReference>
<dbReference type="InterPro" id="IPR012854">
    <property type="entry name" value="Cu_amine_oxidase-like_N"/>
</dbReference>
<protein>
    <recommendedName>
        <fullName evidence="2">Copper amine oxidase-like N-terminal domain-containing protein</fullName>
    </recommendedName>
</protein>
<keyword evidence="4" id="KW-1185">Reference proteome</keyword>
<dbReference type="SUPFAM" id="SSF55383">
    <property type="entry name" value="Copper amine oxidase, domain N"/>
    <property type="match status" value="2"/>
</dbReference>
<proteinExistence type="predicted"/>
<dbReference type="RefSeq" id="WP_213595204.1">
    <property type="nucleotide sequence ID" value="NZ_BOSM01000014.1"/>
</dbReference>
<comment type="caution">
    <text evidence="3">The sequence shown here is derived from an EMBL/GenBank/DDBJ whole genome shotgun (WGS) entry which is preliminary data.</text>
</comment>
<dbReference type="Gene3D" id="3.30.457.10">
    <property type="entry name" value="Copper amine oxidase-like, N-terminal domain"/>
    <property type="match status" value="1"/>
</dbReference>
<gene>
    <name evidence="3" type="ORF">J15TS10_49330</name>
</gene>
<name>A0ABQ4MYV7_9BACL</name>
<dbReference type="EMBL" id="BOSM01000014">
    <property type="protein sequence ID" value="GIP61119.1"/>
    <property type="molecule type" value="Genomic_DNA"/>
</dbReference>
<accession>A0ABQ4MYV7</accession>
<organism evidence="3 4">
    <name type="scientific">Paenibacillus woosongensis</name>
    <dbReference type="NCBI Taxonomy" id="307580"/>
    <lineage>
        <taxon>Bacteria</taxon>
        <taxon>Bacillati</taxon>
        <taxon>Bacillota</taxon>
        <taxon>Bacilli</taxon>
        <taxon>Bacillales</taxon>
        <taxon>Paenibacillaceae</taxon>
        <taxon>Paenibacillus</taxon>
    </lineage>
</organism>
<dbReference type="InterPro" id="IPR036582">
    <property type="entry name" value="Mao_N_sf"/>
</dbReference>
<sequence>MKKSKLLLILLSVVMTFGLTVSTVAAAKVTVTVQVDGKNVNFPDEKPYFENDRVLIPIRFVSEALGAKVDYTKETVGSRVNRVVDVKISNRTIRMPVNSDNVLVNDVIVTLDVPARLQGSRVFVPLRFVSEALGAKVNWDQSKRLVSITTGKEITNPDPVPGGNNRYNDQFELDEDYTKMAKTLFLNNMKVAGGKLTITVPKEAKAAHLTNKGSITHLTSGKTYTFPIGEGEGFISITQVYPGKESQEGYSIILDSKLNEDLAALFGSVTNDVIISGGKEVNYRYGAATLTEVQNIVKQLN</sequence>
<dbReference type="Proteomes" id="UP000681290">
    <property type="component" value="Unassembled WGS sequence"/>
</dbReference>
<feature type="domain" description="Copper amine oxidase-like N-terminal" evidence="2">
    <location>
        <begin position="34"/>
        <end position="148"/>
    </location>
</feature>
<evidence type="ECO:0000313" key="3">
    <source>
        <dbReference type="EMBL" id="GIP61119.1"/>
    </source>
</evidence>
<keyword evidence="1" id="KW-0732">Signal</keyword>
<evidence type="ECO:0000256" key="1">
    <source>
        <dbReference type="SAM" id="SignalP"/>
    </source>
</evidence>
<feature type="chain" id="PRO_5045160512" description="Copper amine oxidase-like N-terminal domain-containing protein" evidence="1">
    <location>
        <begin position="27"/>
        <end position="301"/>
    </location>
</feature>
<feature type="signal peptide" evidence="1">
    <location>
        <begin position="1"/>
        <end position="26"/>
    </location>
</feature>